<dbReference type="AlphaFoldDB" id="A0A7J0DT10"/>
<accession>A0A7J0DT10</accession>
<reference evidence="2" key="1">
    <citation type="submission" date="2019-07" db="EMBL/GenBank/DDBJ databases">
        <title>De Novo Assembly of kiwifruit Actinidia rufa.</title>
        <authorList>
            <person name="Sugita-Konishi S."/>
            <person name="Sato K."/>
            <person name="Mori E."/>
            <person name="Abe Y."/>
            <person name="Kisaki G."/>
            <person name="Hamano K."/>
            <person name="Suezawa K."/>
            <person name="Otani M."/>
            <person name="Fukuda T."/>
            <person name="Manabe T."/>
            <person name="Gomi K."/>
            <person name="Tabuchi M."/>
            <person name="Akimitsu K."/>
            <person name="Kataoka I."/>
        </authorList>
    </citation>
    <scope>NUCLEOTIDE SEQUENCE [LARGE SCALE GENOMIC DNA]</scope>
    <source>
        <strain evidence="2">cv. Fuchu</strain>
    </source>
</reference>
<evidence type="ECO:0000313" key="1">
    <source>
        <dbReference type="EMBL" id="GFS41614.1"/>
    </source>
</evidence>
<sequence length="78" mass="8981">MNRLETKRKRIAGERECRGFEWERRRTSLGVSRRSIGRSHVCGPGWWCRLGQASVVHGDEREVVDRGEPVMGDTPESE</sequence>
<keyword evidence="2" id="KW-1185">Reference proteome</keyword>
<name>A0A7J0DT10_9ERIC</name>
<dbReference type="EMBL" id="BJWL01000384">
    <property type="protein sequence ID" value="GFS41614.1"/>
    <property type="molecule type" value="Genomic_DNA"/>
</dbReference>
<proteinExistence type="predicted"/>
<gene>
    <name evidence="1" type="ORF">Acr_00g0075360</name>
</gene>
<evidence type="ECO:0000313" key="2">
    <source>
        <dbReference type="Proteomes" id="UP000585474"/>
    </source>
</evidence>
<organism evidence="1 2">
    <name type="scientific">Actinidia rufa</name>
    <dbReference type="NCBI Taxonomy" id="165716"/>
    <lineage>
        <taxon>Eukaryota</taxon>
        <taxon>Viridiplantae</taxon>
        <taxon>Streptophyta</taxon>
        <taxon>Embryophyta</taxon>
        <taxon>Tracheophyta</taxon>
        <taxon>Spermatophyta</taxon>
        <taxon>Magnoliopsida</taxon>
        <taxon>eudicotyledons</taxon>
        <taxon>Gunneridae</taxon>
        <taxon>Pentapetalae</taxon>
        <taxon>asterids</taxon>
        <taxon>Ericales</taxon>
        <taxon>Actinidiaceae</taxon>
        <taxon>Actinidia</taxon>
    </lineage>
</organism>
<dbReference type="Proteomes" id="UP000585474">
    <property type="component" value="Unassembled WGS sequence"/>
</dbReference>
<comment type="caution">
    <text evidence="1">The sequence shown here is derived from an EMBL/GenBank/DDBJ whole genome shotgun (WGS) entry which is preliminary data.</text>
</comment>
<protein>
    <submittedName>
        <fullName evidence="1">Uncharacterized protein</fullName>
    </submittedName>
</protein>